<feature type="transmembrane region" description="Helical" evidence="6">
    <location>
        <begin position="236"/>
        <end position="266"/>
    </location>
</feature>
<dbReference type="PANTHER" id="PTHR21716">
    <property type="entry name" value="TRANSMEMBRANE PROTEIN"/>
    <property type="match status" value="1"/>
</dbReference>
<evidence type="ECO:0000313" key="7">
    <source>
        <dbReference type="EMBL" id="EHK55559.1"/>
    </source>
</evidence>
<proteinExistence type="inferred from homology"/>
<feature type="transmembrane region" description="Helical" evidence="6">
    <location>
        <begin position="155"/>
        <end position="173"/>
    </location>
</feature>
<comment type="subcellular location">
    <subcellularLocation>
        <location evidence="1">Membrane</location>
        <topology evidence="1">Multi-pass membrane protein</topology>
    </subcellularLocation>
</comment>
<protein>
    <recommendedName>
        <fullName evidence="9">AI-2E family transporter</fullName>
    </recommendedName>
</protein>
<sequence>MAQGAPSGHESRLGTYALAAGGIVGVLACLLIAWPFLGAIVWALALAILFSPVHARIKHRFGHPNLAALLSVAILAIVVVAPAAFVIERLITEAASGAVSLQARVAGGEFQKLLDAYPSIAPLGAWIDRQFDLPSMMASLATWLSNIGATFVRGSFLQVAEVFLTFYLLFYFLRDQAAAIALMKAWLPLDSAEVNHLFRRVVDTVHATVYGTLAVAAVQGMLGGLMFWVLGLPTPLLWGLVMGLLSIIPVLGAFVVWIPAAILLVLDGSWGRALILAIWGGIVVGGIDNVLRPMFVGNRL</sequence>
<reference evidence="7 8" key="1">
    <citation type="journal article" date="2012" name="J. Bacteriol.">
        <title>Draft Genome Sequence of Mesorhizobium alhagi CCNWXJ12-2T, a Novel Salt-Resistant Species Isolated from the Desert of Northwestern China.</title>
        <authorList>
            <person name="Zhou M."/>
            <person name="Chen W."/>
            <person name="Chen H."/>
            <person name="Wei G."/>
        </authorList>
    </citation>
    <scope>NUCLEOTIDE SEQUENCE [LARGE SCALE GENOMIC DNA]</scope>
    <source>
        <strain evidence="7 8">CCNWXJ12-2</strain>
    </source>
</reference>
<dbReference type="RefSeq" id="WP_008837486.1">
    <property type="nucleotide sequence ID" value="NZ_AHAM01000159.1"/>
</dbReference>
<keyword evidence="5 6" id="KW-0472">Membrane</keyword>
<feature type="transmembrane region" description="Helical" evidence="6">
    <location>
        <begin position="273"/>
        <end position="291"/>
    </location>
</feature>
<dbReference type="OrthoDB" id="106838at2"/>
<evidence type="ECO:0000256" key="1">
    <source>
        <dbReference type="ARBA" id="ARBA00004141"/>
    </source>
</evidence>
<evidence type="ECO:0000313" key="8">
    <source>
        <dbReference type="Proteomes" id="UP000003250"/>
    </source>
</evidence>
<keyword evidence="8" id="KW-1185">Reference proteome</keyword>
<dbReference type="PANTHER" id="PTHR21716:SF4">
    <property type="entry name" value="TRANSMEMBRANE PROTEIN 245"/>
    <property type="match status" value="1"/>
</dbReference>
<keyword evidence="4 6" id="KW-1133">Transmembrane helix</keyword>
<gene>
    <name evidence="7" type="ORF">MAXJ12_19353</name>
</gene>
<dbReference type="InterPro" id="IPR002549">
    <property type="entry name" value="AI-2E-like"/>
</dbReference>
<comment type="similarity">
    <text evidence="2">Belongs to the autoinducer-2 exporter (AI-2E) (TC 2.A.86) family.</text>
</comment>
<name>H0HUL3_9HYPH</name>
<evidence type="ECO:0000256" key="2">
    <source>
        <dbReference type="ARBA" id="ARBA00009773"/>
    </source>
</evidence>
<feature type="transmembrane region" description="Helical" evidence="6">
    <location>
        <begin position="66"/>
        <end position="87"/>
    </location>
</feature>
<dbReference type="PATRIC" id="fig|1107882.3.peg.3776"/>
<evidence type="ECO:0008006" key="9">
    <source>
        <dbReference type="Google" id="ProtNLM"/>
    </source>
</evidence>
<dbReference type="EMBL" id="AHAM01000159">
    <property type="protein sequence ID" value="EHK55559.1"/>
    <property type="molecule type" value="Genomic_DNA"/>
</dbReference>
<feature type="transmembrane region" description="Helical" evidence="6">
    <location>
        <begin position="207"/>
        <end position="230"/>
    </location>
</feature>
<evidence type="ECO:0000256" key="3">
    <source>
        <dbReference type="ARBA" id="ARBA00022692"/>
    </source>
</evidence>
<evidence type="ECO:0000256" key="6">
    <source>
        <dbReference type="SAM" id="Phobius"/>
    </source>
</evidence>
<accession>H0HUL3</accession>
<evidence type="ECO:0000256" key="5">
    <source>
        <dbReference type="ARBA" id="ARBA00023136"/>
    </source>
</evidence>
<feature type="transmembrane region" description="Helical" evidence="6">
    <location>
        <begin position="16"/>
        <end position="45"/>
    </location>
</feature>
<dbReference type="Proteomes" id="UP000003250">
    <property type="component" value="Unassembled WGS sequence"/>
</dbReference>
<dbReference type="GO" id="GO:0016020">
    <property type="term" value="C:membrane"/>
    <property type="evidence" value="ECO:0007669"/>
    <property type="project" value="UniProtKB-SubCell"/>
</dbReference>
<dbReference type="Pfam" id="PF01594">
    <property type="entry name" value="AI-2E_transport"/>
    <property type="match status" value="1"/>
</dbReference>
<dbReference type="AlphaFoldDB" id="H0HUL3"/>
<evidence type="ECO:0000256" key="4">
    <source>
        <dbReference type="ARBA" id="ARBA00022989"/>
    </source>
</evidence>
<organism evidence="7 8">
    <name type="scientific">Mesorhizobium alhagi CCNWXJ12-2</name>
    <dbReference type="NCBI Taxonomy" id="1107882"/>
    <lineage>
        <taxon>Bacteria</taxon>
        <taxon>Pseudomonadati</taxon>
        <taxon>Pseudomonadota</taxon>
        <taxon>Alphaproteobacteria</taxon>
        <taxon>Hyphomicrobiales</taxon>
        <taxon>Phyllobacteriaceae</taxon>
        <taxon>Allomesorhizobium</taxon>
    </lineage>
</organism>
<keyword evidence="3 6" id="KW-0812">Transmembrane</keyword>